<organism evidence="1 2">
    <name type="scientific">Buttiauxella selenatireducens</name>
    <dbReference type="NCBI Taxonomy" id="3073902"/>
    <lineage>
        <taxon>Bacteria</taxon>
        <taxon>Pseudomonadati</taxon>
        <taxon>Pseudomonadota</taxon>
        <taxon>Gammaproteobacteria</taxon>
        <taxon>Enterobacterales</taxon>
        <taxon>Enterobacteriaceae</taxon>
        <taxon>Buttiauxella</taxon>
    </lineage>
</organism>
<sequence>MSSRLLNSLFDSQALIRPEGKQSRLETQHHCCVLGFQQTWTLLVAIL</sequence>
<gene>
    <name evidence="1" type="ORF">RHD99_07400</name>
</gene>
<dbReference type="Proteomes" id="UP001246690">
    <property type="component" value="Chromosome"/>
</dbReference>
<dbReference type="RefSeq" id="WP_309878166.1">
    <property type="nucleotide sequence ID" value="NZ_CP133838.1"/>
</dbReference>
<reference evidence="1 2" key="1">
    <citation type="submission" date="2023-09" db="EMBL/GenBank/DDBJ databases">
        <title>Buttiauxella selenatireducens sp. nov., isolated from the rhizosphere of Cardamine hupingshanesis.</title>
        <authorList>
            <person name="Zhang S."/>
            <person name="Xu Z."/>
            <person name="Wang H."/>
            <person name="Guo Y."/>
        </authorList>
    </citation>
    <scope>NUCLEOTIDE SEQUENCE [LARGE SCALE GENOMIC DNA]</scope>
    <source>
        <strain evidence="1 2">R73</strain>
    </source>
</reference>
<accession>A0ABY9SEY4</accession>
<evidence type="ECO:0000313" key="2">
    <source>
        <dbReference type="Proteomes" id="UP001246690"/>
    </source>
</evidence>
<name>A0ABY9SEY4_9ENTR</name>
<proteinExistence type="predicted"/>
<dbReference type="EMBL" id="CP133838">
    <property type="protein sequence ID" value="WMY75755.1"/>
    <property type="molecule type" value="Genomic_DNA"/>
</dbReference>
<protein>
    <submittedName>
        <fullName evidence="1">Uncharacterized protein</fullName>
    </submittedName>
</protein>
<keyword evidence="2" id="KW-1185">Reference proteome</keyword>
<evidence type="ECO:0000313" key="1">
    <source>
        <dbReference type="EMBL" id="WMY75755.1"/>
    </source>
</evidence>